<feature type="region of interest" description="Disordered" evidence="1">
    <location>
        <begin position="26"/>
        <end position="56"/>
    </location>
</feature>
<feature type="region of interest" description="Disordered" evidence="1">
    <location>
        <begin position="125"/>
        <end position="175"/>
    </location>
</feature>
<organism evidence="2 3">
    <name type="scientific">Prorocentrum cordatum</name>
    <dbReference type="NCBI Taxonomy" id="2364126"/>
    <lineage>
        <taxon>Eukaryota</taxon>
        <taxon>Sar</taxon>
        <taxon>Alveolata</taxon>
        <taxon>Dinophyceae</taxon>
        <taxon>Prorocentrales</taxon>
        <taxon>Prorocentraceae</taxon>
        <taxon>Prorocentrum</taxon>
    </lineage>
</organism>
<proteinExistence type="predicted"/>
<feature type="non-terminal residue" evidence="2">
    <location>
        <position position="175"/>
    </location>
</feature>
<dbReference type="EMBL" id="CAUYUJ010018297">
    <property type="protein sequence ID" value="CAK0882457.1"/>
    <property type="molecule type" value="Genomic_DNA"/>
</dbReference>
<feature type="compositionally biased region" description="Low complexity" evidence="1">
    <location>
        <begin position="149"/>
        <end position="159"/>
    </location>
</feature>
<evidence type="ECO:0008006" key="4">
    <source>
        <dbReference type="Google" id="ProtNLM"/>
    </source>
</evidence>
<feature type="compositionally biased region" description="Pro residues" evidence="1">
    <location>
        <begin position="164"/>
        <end position="175"/>
    </location>
</feature>
<name>A0ABN9WBN8_9DINO</name>
<evidence type="ECO:0000313" key="3">
    <source>
        <dbReference type="Proteomes" id="UP001189429"/>
    </source>
</evidence>
<protein>
    <recommendedName>
        <fullName evidence="4">RING-type E3 ubiquitin transferase</fullName>
    </recommendedName>
</protein>
<feature type="compositionally biased region" description="Gly residues" evidence="1">
    <location>
        <begin position="131"/>
        <end position="148"/>
    </location>
</feature>
<feature type="non-terminal residue" evidence="2">
    <location>
        <position position="1"/>
    </location>
</feature>
<comment type="caution">
    <text evidence="2">The sequence shown here is derived from an EMBL/GenBank/DDBJ whole genome shotgun (WGS) entry which is preliminary data.</text>
</comment>
<keyword evidence="3" id="KW-1185">Reference proteome</keyword>
<accession>A0ABN9WBN8</accession>
<evidence type="ECO:0000256" key="1">
    <source>
        <dbReference type="SAM" id="MobiDB-lite"/>
    </source>
</evidence>
<gene>
    <name evidence="2" type="ORF">PCOR1329_LOCUS64977</name>
</gene>
<dbReference type="Proteomes" id="UP001189429">
    <property type="component" value="Unassembled WGS sequence"/>
</dbReference>
<sequence length="175" mass="17891">PGGSSKGGGGGRDADRGAVARLQLLTKMAQQAPRGTPMTSRSPRAPRTPKAPWDQVCQQEQPDAEWKEETWNLLADYAVKASEHRSGDVRQQSAALLAALSAGGPHASAAAEAAAERIRAVATEKACKRPGTGGGRLGTAAGRGGSLGASGRLSTGAGRAPRRAQPPPPLSPFRA</sequence>
<reference evidence="2" key="1">
    <citation type="submission" date="2023-10" db="EMBL/GenBank/DDBJ databases">
        <authorList>
            <person name="Chen Y."/>
            <person name="Shah S."/>
            <person name="Dougan E. K."/>
            <person name="Thang M."/>
            <person name="Chan C."/>
        </authorList>
    </citation>
    <scope>NUCLEOTIDE SEQUENCE [LARGE SCALE GENOMIC DNA]</scope>
</reference>
<evidence type="ECO:0000313" key="2">
    <source>
        <dbReference type="EMBL" id="CAK0882457.1"/>
    </source>
</evidence>